<feature type="non-terminal residue" evidence="1">
    <location>
        <position position="1"/>
    </location>
</feature>
<proteinExistence type="predicted"/>
<comment type="caution">
    <text evidence="1">The sequence shown here is derived from an EMBL/GenBank/DDBJ whole genome shotgun (WGS) entry which is preliminary data.</text>
</comment>
<reference evidence="1 2" key="1">
    <citation type="journal article" date="2018" name="Nat. Genet.">
        <title>Extensive intraspecific gene order and gene structural variations between Mo17 and other maize genomes.</title>
        <authorList>
            <person name="Sun S."/>
            <person name="Zhou Y."/>
            <person name="Chen J."/>
            <person name="Shi J."/>
            <person name="Zhao H."/>
            <person name="Zhao H."/>
            <person name="Song W."/>
            <person name="Zhang M."/>
            <person name="Cui Y."/>
            <person name="Dong X."/>
            <person name="Liu H."/>
            <person name="Ma X."/>
            <person name="Jiao Y."/>
            <person name="Wang B."/>
            <person name="Wei X."/>
            <person name="Stein J.C."/>
            <person name="Glaubitz J.C."/>
            <person name="Lu F."/>
            <person name="Yu G."/>
            <person name="Liang C."/>
            <person name="Fengler K."/>
            <person name="Li B."/>
            <person name="Rafalski A."/>
            <person name="Schnable P.S."/>
            <person name="Ware D.H."/>
            <person name="Buckler E.S."/>
            <person name="Lai J."/>
        </authorList>
    </citation>
    <scope>NUCLEOTIDE SEQUENCE [LARGE SCALE GENOMIC DNA]</scope>
    <source>
        <strain evidence="2">cv. Missouri 17</strain>
        <tissue evidence="1">Seedling</tissue>
    </source>
</reference>
<gene>
    <name evidence="1" type="ORF">Zm00014a_009760</name>
</gene>
<organism evidence="1 2">
    <name type="scientific">Zea mays</name>
    <name type="common">Maize</name>
    <dbReference type="NCBI Taxonomy" id="4577"/>
    <lineage>
        <taxon>Eukaryota</taxon>
        <taxon>Viridiplantae</taxon>
        <taxon>Streptophyta</taxon>
        <taxon>Embryophyta</taxon>
        <taxon>Tracheophyta</taxon>
        <taxon>Spermatophyta</taxon>
        <taxon>Magnoliopsida</taxon>
        <taxon>Liliopsida</taxon>
        <taxon>Poales</taxon>
        <taxon>Poaceae</taxon>
        <taxon>PACMAD clade</taxon>
        <taxon>Panicoideae</taxon>
        <taxon>Andropogonodae</taxon>
        <taxon>Andropogoneae</taxon>
        <taxon>Tripsacinae</taxon>
        <taxon>Zea</taxon>
    </lineage>
</organism>
<sequence length="61" mass="7130">HYRTQLLCQVANWKILGEVFAECDSRQISLGKPYILFRFVDDILFRLVDDGETEQGLKIEV</sequence>
<name>A0A3L6FAC4_MAIZE</name>
<dbReference type="EMBL" id="NCVQ01000004">
    <property type="protein sequence ID" value="PWZ30029.1"/>
    <property type="molecule type" value="Genomic_DNA"/>
</dbReference>
<evidence type="ECO:0000313" key="2">
    <source>
        <dbReference type="Proteomes" id="UP000251960"/>
    </source>
</evidence>
<protein>
    <submittedName>
        <fullName evidence="1">Uncharacterized protein</fullName>
    </submittedName>
</protein>
<dbReference type="AlphaFoldDB" id="A0A3L6FAC4"/>
<dbReference type="Proteomes" id="UP000251960">
    <property type="component" value="Chromosome 3"/>
</dbReference>
<evidence type="ECO:0000313" key="1">
    <source>
        <dbReference type="EMBL" id="PWZ30029.1"/>
    </source>
</evidence>
<accession>A0A3L6FAC4</accession>